<evidence type="ECO:0000313" key="1">
    <source>
        <dbReference type="EMBL" id="KAF2652036.1"/>
    </source>
</evidence>
<protein>
    <submittedName>
        <fullName evidence="1">Uncharacterized protein</fullName>
    </submittedName>
</protein>
<proteinExistence type="predicted"/>
<keyword evidence="2" id="KW-1185">Reference proteome</keyword>
<dbReference type="EMBL" id="MU004411">
    <property type="protein sequence ID" value="KAF2652036.1"/>
    <property type="molecule type" value="Genomic_DNA"/>
</dbReference>
<name>A0A6A6SWE5_9PLEO</name>
<gene>
    <name evidence="1" type="ORF">K491DRAFT_681678</name>
</gene>
<reference evidence="1" key="1">
    <citation type="journal article" date="2020" name="Stud. Mycol.">
        <title>101 Dothideomycetes genomes: a test case for predicting lifestyles and emergence of pathogens.</title>
        <authorList>
            <person name="Haridas S."/>
            <person name="Albert R."/>
            <person name="Binder M."/>
            <person name="Bloem J."/>
            <person name="Labutti K."/>
            <person name="Salamov A."/>
            <person name="Andreopoulos B."/>
            <person name="Baker S."/>
            <person name="Barry K."/>
            <person name="Bills G."/>
            <person name="Bluhm B."/>
            <person name="Cannon C."/>
            <person name="Castanera R."/>
            <person name="Culley D."/>
            <person name="Daum C."/>
            <person name="Ezra D."/>
            <person name="Gonzalez J."/>
            <person name="Henrissat B."/>
            <person name="Kuo A."/>
            <person name="Liang C."/>
            <person name="Lipzen A."/>
            <person name="Lutzoni F."/>
            <person name="Magnuson J."/>
            <person name="Mondo S."/>
            <person name="Nolan M."/>
            <person name="Ohm R."/>
            <person name="Pangilinan J."/>
            <person name="Park H.-J."/>
            <person name="Ramirez L."/>
            <person name="Alfaro M."/>
            <person name="Sun H."/>
            <person name="Tritt A."/>
            <person name="Yoshinaga Y."/>
            <person name="Zwiers L.-H."/>
            <person name="Turgeon B."/>
            <person name="Goodwin S."/>
            <person name="Spatafora J."/>
            <person name="Crous P."/>
            <person name="Grigoriev I."/>
        </authorList>
    </citation>
    <scope>NUCLEOTIDE SEQUENCE</scope>
    <source>
        <strain evidence="1">CBS 122681</strain>
    </source>
</reference>
<dbReference type="AlphaFoldDB" id="A0A6A6SWE5"/>
<dbReference type="Proteomes" id="UP000799324">
    <property type="component" value="Unassembled WGS sequence"/>
</dbReference>
<accession>A0A6A6SWE5</accession>
<evidence type="ECO:0000313" key="2">
    <source>
        <dbReference type="Proteomes" id="UP000799324"/>
    </source>
</evidence>
<organism evidence="1 2">
    <name type="scientific">Lophiostoma macrostomum CBS 122681</name>
    <dbReference type="NCBI Taxonomy" id="1314788"/>
    <lineage>
        <taxon>Eukaryota</taxon>
        <taxon>Fungi</taxon>
        <taxon>Dikarya</taxon>
        <taxon>Ascomycota</taxon>
        <taxon>Pezizomycotina</taxon>
        <taxon>Dothideomycetes</taxon>
        <taxon>Pleosporomycetidae</taxon>
        <taxon>Pleosporales</taxon>
        <taxon>Lophiostomataceae</taxon>
        <taxon>Lophiostoma</taxon>
    </lineage>
</organism>
<sequence>MARWDISGTEPKRLPHCHLPIRKRNDIASEGNNVSSADKPQLRTVNLASKVVECIHQNPHDGIEQSSDPWLTDEVKTFVRPSSEGSGGAADQVGQLHNEPQRMAVENTFDTLTNMLGCADGNVQQMVVGMAWWLLIVLPACWGRRVTRCQVASHTALMPLWAFTTPTKRMILPVIFTDSRHRMQWRQ</sequence>